<dbReference type="RefSeq" id="WP_111420701.1">
    <property type="nucleotide sequence ID" value="NZ_NPEX01000156.1"/>
</dbReference>
<evidence type="ECO:0008006" key="4">
    <source>
        <dbReference type="Google" id="ProtNLM"/>
    </source>
</evidence>
<protein>
    <recommendedName>
        <fullName evidence="4">DUF2188 domain-containing protein</fullName>
    </recommendedName>
</protein>
<keyword evidence="3" id="KW-1185">Reference proteome</keyword>
<dbReference type="Proteomes" id="UP000249130">
    <property type="component" value="Unassembled WGS sequence"/>
</dbReference>
<dbReference type="Pfam" id="PF09954">
    <property type="entry name" value="DUF2188"/>
    <property type="match status" value="1"/>
</dbReference>
<dbReference type="InterPro" id="IPR018691">
    <property type="entry name" value="DUF2188"/>
</dbReference>
<name>A0A327L3Y3_9BRAD</name>
<accession>A0A327L3Y3</accession>
<organism evidence="2 3">
    <name type="scientific">Rhodoplanes roseus</name>
    <dbReference type="NCBI Taxonomy" id="29409"/>
    <lineage>
        <taxon>Bacteria</taxon>
        <taxon>Pseudomonadati</taxon>
        <taxon>Pseudomonadota</taxon>
        <taxon>Alphaproteobacteria</taxon>
        <taxon>Hyphomicrobiales</taxon>
        <taxon>Nitrobacteraceae</taxon>
        <taxon>Rhodoplanes</taxon>
    </lineage>
</organism>
<dbReference type="AlphaFoldDB" id="A0A327L3Y3"/>
<evidence type="ECO:0000256" key="1">
    <source>
        <dbReference type="SAM" id="MobiDB-lite"/>
    </source>
</evidence>
<dbReference type="OrthoDB" id="8858565at2"/>
<feature type="region of interest" description="Disordered" evidence="1">
    <location>
        <begin position="1"/>
        <end position="75"/>
    </location>
</feature>
<dbReference type="EMBL" id="NPEX01000156">
    <property type="protein sequence ID" value="RAI42408.1"/>
    <property type="molecule type" value="Genomic_DNA"/>
</dbReference>
<proteinExistence type="predicted"/>
<gene>
    <name evidence="2" type="ORF">CH341_19655</name>
</gene>
<evidence type="ECO:0000313" key="3">
    <source>
        <dbReference type="Proteomes" id="UP000249130"/>
    </source>
</evidence>
<comment type="caution">
    <text evidence="2">The sequence shown here is derived from an EMBL/GenBank/DDBJ whole genome shotgun (WGS) entry which is preliminary data.</text>
</comment>
<evidence type="ECO:0000313" key="2">
    <source>
        <dbReference type="EMBL" id="RAI42408.1"/>
    </source>
</evidence>
<sequence length="75" mass="8476">MTKRYHVVPNSDRGGWDVMREGAERSSGHFDRKSEAMDRGRALARANETELVEHGRDGKIQDSDSYGNDPRKTKG</sequence>
<feature type="compositionally biased region" description="Basic and acidic residues" evidence="1">
    <location>
        <begin position="14"/>
        <end position="62"/>
    </location>
</feature>
<reference evidence="2 3" key="1">
    <citation type="submission" date="2017-07" db="EMBL/GenBank/DDBJ databases">
        <title>Draft Genome Sequences of Select Purple Nonsulfur Bacteria.</title>
        <authorList>
            <person name="Lasarre B."/>
            <person name="Mckinlay J.B."/>
        </authorList>
    </citation>
    <scope>NUCLEOTIDE SEQUENCE [LARGE SCALE GENOMIC DNA]</scope>
    <source>
        <strain evidence="2 3">DSM 5909</strain>
    </source>
</reference>